<gene>
    <name evidence="9" type="ORF">PBOR_16635</name>
</gene>
<evidence type="ECO:0000256" key="8">
    <source>
        <dbReference type="SAM" id="Phobius"/>
    </source>
</evidence>
<comment type="subcellular location">
    <subcellularLocation>
        <location evidence="1">Cell membrane</location>
        <topology evidence="1">Multi-pass membrane protein</topology>
    </subcellularLocation>
</comment>
<dbReference type="Pfam" id="PF01899">
    <property type="entry name" value="MNHE"/>
    <property type="match status" value="1"/>
</dbReference>
<evidence type="ECO:0000256" key="7">
    <source>
        <dbReference type="ARBA" id="ARBA00023136"/>
    </source>
</evidence>
<evidence type="ECO:0000256" key="5">
    <source>
        <dbReference type="ARBA" id="ARBA00022692"/>
    </source>
</evidence>
<keyword evidence="10" id="KW-1185">Reference proteome</keyword>
<evidence type="ECO:0000313" key="9">
    <source>
        <dbReference type="EMBL" id="AIQ58379.1"/>
    </source>
</evidence>
<keyword evidence="5 8" id="KW-0812">Transmembrane</keyword>
<evidence type="ECO:0000256" key="1">
    <source>
        <dbReference type="ARBA" id="ARBA00004651"/>
    </source>
</evidence>
<keyword evidence="7 8" id="KW-0472">Membrane</keyword>
<dbReference type="EMBL" id="CP009285">
    <property type="protein sequence ID" value="AIQ58379.1"/>
    <property type="molecule type" value="Genomic_DNA"/>
</dbReference>
<evidence type="ECO:0000256" key="2">
    <source>
        <dbReference type="ARBA" id="ARBA00006228"/>
    </source>
</evidence>
<dbReference type="Proteomes" id="UP000029518">
    <property type="component" value="Chromosome"/>
</dbReference>
<evidence type="ECO:0000256" key="3">
    <source>
        <dbReference type="ARBA" id="ARBA00022449"/>
    </source>
</evidence>
<dbReference type="OrthoDB" id="9800498at2"/>
<dbReference type="PANTHER" id="PTHR34584">
    <property type="entry name" value="NA(+)/H(+) ANTIPORTER SUBUNIT E1"/>
    <property type="match status" value="1"/>
</dbReference>
<dbReference type="KEGG" id="pbd:PBOR_16635"/>
<dbReference type="RefSeq" id="WP_042213229.1">
    <property type="nucleotide sequence ID" value="NZ_CP009285.1"/>
</dbReference>
<dbReference type="GO" id="GO:0008324">
    <property type="term" value="F:monoatomic cation transmembrane transporter activity"/>
    <property type="evidence" value="ECO:0007669"/>
    <property type="project" value="InterPro"/>
</dbReference>
<keyword evidence="3" id="KW-0813">Transport</keyword>
<keyword evidence="3" id="KW-0050">Antiport</keyword>
<evidence type="ECO:0000256" key="6">
    <source>
        <dbReference type="ARBA" id="ARBA00022989"/>
    </source>
</evidence>
<organism evidence="9 10">
    <name type="scientific">Paenibacillus borealis</name>
    <dbReference type="NCBI Taxonomy" id="160799"/>
    <lineage>
        <taxon>Bacteria</taxon>
        <taxon>Bacillati</taxon>
        <taxon>Bacillota</taxon>
        <taxon>Bacilli</taxon>
        <taxon>Bacillales</taxon>
        <taxon>Paenibacillaceae</taxon>
        <taxon>Paenibacillus</taxon>
    </lineage>
</organism>
<accession>A0A089MPI0</accession>
<feature type="transmembrane region" description="Helical" evidence="8">
    <location>
        <begin position="101"/>
        <end position="119"/>
    </location>
</feature>
<proteinExistence type="inferred from homology"/>
<name>A0A089MPI0_PAEBO</name>
<keyword evidence="6 8" id="KW-1133">Transmembrane helix</keyword>
<evidence type="ECO:0000313" key="10">
    <source>
        <dbReference type="Proteomes" id="UP000029518"/>
    </source>
</evidence>
<keyword evidence="4" id="KW-1003">Cell membrane</keyword>
<feature type="transmembrane region" description="Helical" evidence="8">
    <location>
        <begin position="22"/>
        <end position="42"/>
    </location>
</feature>
<protein>
    <submittedName>
        <fullName evidence="9">Monovalent cation/H+ antiporter subunit E</fullName>
    </submittedName>
</protein>
<dbReference type="AlphaFoldDB" id="A0A089MPI0"/>
<dbReference type="PIRSF" id="PIRSF019239">
    <property type="entry name" value="MrpE"/>
    <property type="match status" value="1"/>
</dbReference>
<dbReference type="GO" id="GO:0015297">
    <property type="term" value="F:antiporter activity"/>
    <property type="evidence" value="ECO:0007669"/>
    <property type="project" value="UniProtKB-KW"/>
</dbReference>
<reference evidence="9" key="1">
    <citation type="submission" date="2014-08" db="EMBL/GenBank/DDBJ databases">
        <title>Comparative genomics of the Paenibacillus odorifer group.</title>
        <authorList>
            <person name="den Bakker H.C."/>
            <person name="Tsai Y.-C.Y.-C."/>
            <person name="Martin N."/>
            <person name="Korlach J."/>
            <person name="Wiedmann M."/>
        </authorList>
    </citation>
    <scope>NUCLEOTIDE SEQUENCE [LARGE SCALE GENOMIC DNA]</scope>
    <source>
        <strain evidence="9">DSM 13188</strain>
    </source>
</reference>
<feature type="transmembrane region" description="Helical" evidence="8">
    <location>
        <begin position="54"/>
        <end position="76"/>
    </location>
</feature>
<dbReference type="PANTHER" id="PTHR34584:SF1">
    <property type="entry name" value="NA(+)_H(+) ANTIPORTER SUBUNIT E1"/>
    <property type="match status" value="1"/>
</dbReference>
<dbReference type="InterPro" id="IPR002758">
    <property type="entry name" value="Cation_antiport_E"/>
</dbReference>
<dbReference type="GO" id="GO:0005886">
    <property type="term" value="C:plasma membrane"/>
    <property type="evidence" value="ECO:0007669"/>
    <property type="project" value="UniProtKB-SubCell"/>
</dbReference>
<sequence>MAFQILLNLMIAFLWMFLNNDWTASGFIVGYLLGIAVLMAMRRFFDGRLYLGKVWAIVKLAGLLLRELVVSSYIVVKAVLRPNLNIRPAILMYHTELESDWEVAVLITLLCLTPGSVVLEVSKDNRTLYIHAMDIQDVEQFGANIRNTFERAILEVTRS</sequence>
<evidence type="ECO:0000256" key="4">
    <source>
        <dbReference type="ARBA" id="ARBA00022475"/>
    </source>
</evidence>
<dbReference type="HOGENOM" id="CLU_086615_3_2_9"/>
<comment type="similarity">
    <text evidence="2">Belongs to the CPA3 antiporters (TC 2.A.63) subunit E family.</text>
</comment>